<evidence type="ECO:0000259" key="2">
    <source>
        <dbReference type="PROSITE" id="PS50990"/>
    </source>
</evidence>
<accession>N6X408</accession>
<dbReference type="EMBL" id="APLQ01000011">
    <property type="protein sequence ID" value="ENO15808.1"/>
    <property type="molecule type" value="Genomic_DNA"/>
</dbReference>
<keyword evidence="1" id="KW-0732">Signal</keyword>
<dbReference type="OrthoDB" id="13401at2"/>
<sequence>MGLKLTASMLLALFACGPIVQAGTVVLPGFGGDVPVNVTSFQERRFLTVIQQQYDFSCGSAAIASLLTYHYDHPVSEQTVFSSMLALADEEKVRRQGFSMLDMKRYLEDQGFVADGFRMALEQLREAVRIPLVVLLDMDGFRHFVIVKGISDREVLIGDPARGLKVFTYAEFMERWDGIAFVIRSHLPEGRARFNRNREWEQVARAPIDEQSVGEPSVGGATLFAPLGVEW</sequence>
<dbReference type="AlphaFoldDB" id="N6X408"/>
<dbReference type="eggNOG" id="COG3271">
    <property type="taxonomic scope" value="Bacteria"/>
</dbReference>
<dbReference type="GO" id="GO:0016020">
    <property type="term" value="C:membrane"/>
    <property type="evidence" value="ECO:0007669"/>
    <property type="project" value="InterPro"/>
</dbReference>
<keyword evidence="4" id="KW-1185">Reference proteome</keyword>
<organism evidence="3 4">
    <name type="scientific">Marinobacter nanhaiticus D15-8W</name>
    <dbReference type="NCBI Taxonomy" id="626887"/>
    <lineage>
        <taxon>Bacteria</taxon>
        <taxon>Pseudomonadati</taxon>
        <taxon>Pseudomonadota</taxon>
        <taxon>Gammaproteobacteria</taxon>
        <taxon>Pseudomonadales</taxon>
        <taxon>Marinobacteraceae</taxon>
        <taxon>Marinobacter</taxon>
    </lineage>
</organism>
<evidence type="ECO:0000313" key="3">
    <source>
        <dbReference type="EMBL" id="ENO15808.1"/>
    </source>
</evidence>
<dbReference type="PATRIC" id="fig|626887.3.peg.2136"/>
<dbReference type="GO" id="GO:0006508">
    <property type="term" value="P:proteolysis"/>
    <property type="evidence" value="ECO:0007669"/>
    <property type="project" value="InterPro"/>
</dbReference>
<dbReference type="Gene3D" id="3.90.70.10">
    <property type="entry name" value="Cysteine proteinases"/>
    <property type="match status" value="1"/>
</dbReference>
<gene>
    <name evidence="3" type="ORF">J057_10666</name>
</gene>
<protein>
    <submittedName>
        <fullName evidence="3">Peptidase C39</fullName>
    </submittedName>
</protein>
<proteinExistence type="predicted"/>
<dbReference type="InterPro" id="IPR005074">
    <property type="entry name" value="Peptidase_C39"/>
</dbReference>
<dbReference type="PROSITE" id="PS51257">
    <property type="entry name" value="PROKAR_LIPOPROTEIN"/>
    <property type="match status" value="1"/>
</dbReference>
<dbReference type="Pfam" id="PF03412">
    <property type="entry name" value="Peptidase_C39"/>
    <property type="match status" value="1"/>
</dbReference>
<feature type="domain" description="Peptidase C39" evidence="2">
    <location>
        <begin position="51"/>
        <end position="183"/>
    </location>
</feature>
<dbReference type="PROSITE" id="PS50990">
    <property type="entry name" value="PEPTIDASE_C39"/>
    <property type="match status" value="1"/>
</dbReference>
<evidence type="ECO:0000313" key="4">
    <source>
        <dbReference type="Proteomes" id="UP000013165"/>
    </source>
</evidence>
<comment type="caution">
    <text evidence="3">The sequence shown here is derived from an EMBL/GenBank/DDBJ whole genome shotgun (WGS) entry which is preliminary data.</text>
</comment>
<dbReference type="Proteomes" id="UP000013165">
    <property type="component" value="Unassembled WGS sequence"/>
</dbReference>
<feature type="chain" id="PRO_5004127521" evidence="1">
    <location>
        <begin position="23"/>
        <end position="231"/>
    </location>
</feature>
<feature type="signal peptide" evidence="1">
    <location>
        <begin position="1"/>
        <end position="22"/>
    </location>
</feature>
<dbReference type="GO" id="GO:0005524">
    <property type="term" value="F:ATP binding"/>
    <property type="evidence" value="ECO:0007669"/>
    <property type="project" value="InterPro"/>
</dbReference>
<dbReference type="CDD" id="cd02423">
    <property type="entry name" value="Peptidase_C39G"/>
    <property type="match status" value="1"/>
</dbReference>
<name>N6X408_9GAMM</name>
<dbReference type="RefSeq" id="WP_004580098.1">
    <property type="nucleotide sequence ID" value="NZ_AP028878.1"/>
</dbReference>
<dbReference type="HOGENOM" id="CLU_092029_0_0_6"/>
<dbReference type="STRING" id="626887.J057_10666"/>
<dbReference type="GO" id="GO:0008233">
    <property type="term" value="F:peptidase activity"/>
    <property type="evidence" value="ECO:0007669"/>
    <property type="project" value="InterPro"/>
</dbReference>
<reference evidence="3 4" key="1">
    <citation type="journal article" date="2013" name="Genome Announc.">
        <title>Genome Sequence of the Polycyclic Aromatic Hydrocarbon-Degrading Bacterium Strain Marinobacter nanhaiticus D15-8WT.</title>
        <authorList>
            <person name="Cui Z."/>
            <person name="Gao W."/>
            <person name="Li Q."/>
            <person name="Xu G."/>
            <person name="Zheng L."/>
        </authorList>
    </citation>
    <scope>NUCLEOTIDE SEQUENCE [LARGE SCALE GENOMIC DNA]</scope>
    <source>
        <strain evidence="3 4">D15-8W</strain>
    </source>
</reference>
<evidence type="ECO:0000256" key="1">
    <source>
        <dbReference type="SAM" id="SignalP"/>
    </source>
</evidence>